<evidence type="ECO:0000256" key="1">
    <source>
        <dbReference type="SAM" id="SignalP"/>
    </source>
</evidence>
<dbReference type="EMBL" id="GEDV01008083">
    <property type="protein sequence ID" value="JAP80474.1"/>
    <property type="molecule type" value="Transcribed_RNA"/>
</dbReference>
<protein>
    <submittedName>
        <fullName evidence="2">28 kDa Metastriate family member</fullName>
    </submittedName>
</protein>
<accession>A0A131YMH5</accession>
<keyword evidence="1" id="KW-0732">Signal</keyword>
<sequence>MSSLYCLSMAACSILAMGISTTADLGSVNKVGDNTTVNAWVLYTTEQHGNKTGVENNSTIIETINDTMTTYFKELFQKVEQYFRYHNISIIFNVTNVTEIRNILVMYNKTKNVDGPKTLALLQAYGESYARSATNNTIFYLFTPHNITDYYDGIAYNYPNKSATTNLIEFSTKTKATYNTFCSMNVSAAVVTHDDLKLYSTAKATTFTFGSSFPPKTKDLPKLNETFHRCKGLGSEKSSKEAPSPNGC</sequence>
<dbReference type="AlphaFoldDB" id="A0A131YMH5"/>
<feature type="signal peptide" evidence="1">
    <location>
        <begin position="1"/>
        <end position="18"/>
    </location>
</feature>
<reference evidence="2" key="1">
    <citation type="journal article" date="2016" name="Ticks Tick Borne Dis.">
        <title>De novo assembly and annotation of the salivary gland transcriptome of Rhipicephalus appendiculatus male and female ticks during blood feeding.</title>
        <authorList>
            <person name="de Castro M.H."/>
            <person name="de Klerk D."/>
            <person name="Pienaar R."/>
            <person name="Latif A.A."/>
            <person name="Rees D.J."/>
            <person name="Mans B.J."/>
        </authorList>
    </citation>
    <scope>NUCLEOTIDE SEQUENCE</scope>
    <source>
        <tissue evidence="2">Salivary glands</tissue>
    </source>
</reference>
<proteinExistence type="predicted"/>
<organism evidence="2">
    <name type="scientific">Rhipicephalus appendiculatus</name>
    <name type="common">Brown ear tick</name>
    <dbReference type="NCBI Taxonomy" id="34631"/>
    <lineage>
        <taxon>Eukaryota</taxon>
        <taxon>Metazoa</taxon>
        <taxon>Ecdysozoa</taxon>
        <taxon>Arthropoda</taxon>
        <taxon>Chelicerata</taxon>
        <taxon>Arachnida</taxon>
        <taxon>Acari</taxon>
        <taxon>Parasitiformes</taxon>
        <taxon>Ixodida</taxon>
        <taxon>Ixodoidea</taxon>
        <taxon>Ixodidae</taxon>
        <taxon>Rhipicephalinae</taxon>
        <taxon>Rhipicephalus</taxon>
        <taxon>Rhipicephalus</taxon>
    </lineage>
</organism>
<evidence type="ECO:0000313" key="2">
    <source>
        <dbReference type="EMBL" id="JAP80474.1"/>
    </source>
</evidence>
<feature type="chain" id="PRO_5007285478" evidence="1">
    <location>
        <begin position="19"/>
        <end position="248"/>
    </location>
</feature>
<name>A0A131YMH5_RHIAP</name>